<dbReference type="PANTHER" id="PTHR43031">
    <property type="entry name" value="FAD-DEPENDENT OXIDOREDUCTASE"/>
    <property type="match status" value="1"/>
</dbReference>
<dbReference type="InterPro" id="IPR050229">
    <property type="entry name" value="GlpE_sulfurtransferase"/>
</dbReference>
<proteinExistence type="predicted"/>
<keyword evidence="1" id="KW-0808">Transferase</keyword>
<organism evidence="1 2">
    <name type="scientific">Methanoculleus bourgensis</name>
    <dbReference type="NCBI Taxonomy" id="83986"/>
    <lineage>
        <taxon>Archaea</taxon>
        <taxon>Methanobacteriati</taxon>
        <taxon>Methanobacteriota</taxon>
        <taxon>Stenosarchaea group</taxon>
        <taxon>Methanomicrobia</taxon>
        <taxon>Methanomicrobiales</taxon>
        <taxon>Methanomicrobiaceae</taxon>
        <taxon>Methanoculleus</taxon>
    </lineage>
</organism>
<accession>A0A0X3BMH0</accession>
<evidence type="ECO:0000313" key="1">
    <source>
        <dbReference type="EMBL" id="CVK33306.1"/>
    </source>
</evidence>
<protein>
    <submittedName>
        <fullName evidence="1">Sulfurtransferase</fullName>
    </submittedName>
</protein>
<name>A0A0X3BMH0_9EURY</name>
<dbReference type="Proteomes" id="UP000069850">
    <property type="component" value="Chromosome 1"/>
</dbReference>
<dbReference type="InterPro" id="IPR036873">
    <property type="entry name" value="Rhodanese-like_dom_sf"/>
</dbReference>
<gene>
    <name evidence="1" type="ORF">MMAB1_2093</name>
</gene>
<dbReference type="Gene3D" id="3.40.250.10">
    <property type="entry name" value="Rhodanese-like domain"/>
    <property type="match status" value="1"/>
</dbReference>
<dbReference type="KEGG" id="mema:MMAB1_2093"/>
<dbReference type="CDD" id="cd00158">
    <property type="entry name" value="RHOD"/>
    <property type="match status" value="1"/>
</dbReference>
<dbReference type="OrthoDB" id="135517at2157"/>
<dbReference type="PROSITE" id="PS50206">
    <property type="entry name" value="RHODANESE_3"/>
    <property type="match status" value="1"/>
</dbReference>
<sequence>MVDPYLSLAFGCIVMAVLIGGCSSAGPAPDQIIRTVPPPEASALIEEMGQRPEFVIIDTRRPDEFAGGHIPGAINIDSATFSEHIAELDPDGIYVIYCRTGVRSVGVREAMREAGFGEVYEIEGGISAWKAAGLPVAGG</sequence>
<dbReference type="InterPro" id="IPR001307">
    <property type="entry name" value="Thiosulphate_STrfase_CS"/>
</dbReference>
<dbReference type="InterPro" id="IPR001763">
    <property type="entry name" value="Rhodanese-like_dom"/>
</dbReference>
<dbReference type="PROSITE" id="PS00380">
    <property type="entry name" value="RHODANESE_1"/>
    <property type="match status" value="1"/>
</dbReference>
<dbReference type="SMART" id="SM00450">
    <property type="entry name" value="RHOD"/>
    <property type="match status" value="1"/>
</dbReference>
<evidence type="ECO:0000313" key="2">
    <source>
        <dbReference type="Proteomes" id="UP000069850"/>
    </source>
</evidence>
<reference evidence="1 2" key="1">
    <citation type="submission" date="2016-01" db="EMBL/GenBank/DDBJ databases">
        <authorList>
            <person name="Manzoor S."/>
        </authorList>
    </citation>
    <scope>NUCLEOTIDE SEQUENCE [LARGE SCALE GENOMIC DNA]</scope>
    <source>
        <strain evidence="1">Methanoculleus sp MAB1</strain>
    </source>
</reference>
<dbReference type="Pfam" id="PF00581">
    <property type="entry name" value="Rhodanese"/>
    <property type="match status" value="1"/>
</dbReference>
<dbReference type="GeneID" id="27137810"/>
<dbReference type="AlphaFoldDB" id="A0A0X3BMH0"/>
<dbReference type="PANTHER" id="PTHR43031:SF1">
    <property type="entry name" value="PYRIDINE NUCLEOTIDE-DISULPHIDE OXIDOREDUCTASE"/>
    <property type="match status" value="1"/>
</dbReference>
<dbReference type="RefSeq" id="WP_062264193.1">
    <property type="nucleotide sequence ID" value="NZ_JBMHJL010000848.1"/>
</dbReference>
<dbReference type="EMBL" id="LT158599">
    <property type="protein sequence ID" value="CVK33306.1"/>
    <property type="molecule type" value="Genomic_DNA"/>
</dbReference>
<dbReference type="GO" id="GO:0004792">
    <property type="term" value="F:thiosulfate-cyanide sulfurtransferase activity"/>
    <property type="evidence" value="ECO:0007669"/>
    <property type="project" value="InterPro"/>
</dbReference>
<dbReference type="SUPFAM" id="SSF52821">
    <property type="entry name" value="Rhodanese/Cell cycle control phosphatase"/>
    <property type="match status" value="1"/>
</dbReference>